<dbReference type="CDD" id="cd00685">
    <property type="entry name" value="Trans_IPPS_HT"/>
    <property type="match status" value="1"/>
</dbReference>
<comment type="similarity">
    <text evidence="2 6">Belongs to the FPP/GGPP synthase family.</text>
</comment>
<keyword evidence="5" id="KW-0460">Magnesium</keyword>
<dbReference type="GO" id="GO:0000010">
    <property type="term" value="F:heptaprenyl diphosphate synthase activity"/>
    <property type="evidence" value="ECO:0007669"/>
    <property type="project" value="UniProtKB-EC"/>
</dbReference>
<organism evidence="7 8">
    <name type="scientific">Neomoorella humiferrea</name>
    <dbReference type="NCBI Taxonomy" id="676965"/>
    <lineage>
        <taxon>Bacteria</taxon>
        <taxon>Bacillati</taxon>
        <taxon>Bacillota</taxon>
        <taxon>Clostridia</taxon>
        <taxon>Neomoorellales</taxon>
        <taxon>Neomoorellaceae</taxon>
        <taxon>Neomoorella</taxon>
    </lineage>
</organism>
<comment type="cofactor">
    <cofactor evidence="1">
        <name>Mg(2+)</name>
        <dbReference type="ChEBI" id="CHEBI:18420"/>
    </cofactor>
</comment>
<evidence type="ECO:0000256" key="4">
    <source>
        <dbReference type="ARBA" id="ARBA00022723"/>
    </source>
</evidence>
<dbReference type="Gene3D" id="1.10.600.10">
    <property type="entry name" value="Farnesyl Diphosphate Synthase"/>
    <property type="match status" value="1"/>
</dbReference>
<comment type="caution">
    <text evidence="7">The sequence shown here is derived from an EMBL/GenBank/DDBJ whole genome shotgun (WGS) entry which is preliminary data.</text>
</comment>
<dbReference type="Pfam" id="PF00348">
    <property type="entry name" value="polyprenyl_synt"/>
    <property type="match status" value="1"/>
</dbReference>
<dbReference type="EMBL" id="PVXM01000023">
    <property type="protein sequence ID" value="PRR73168.1"/>
    <property type="molecule type" value="Genomic_DNA"/>
</dbReference>
<dbReference type="AlphaFoldDB" id="A0A2T0ASF8"/>
<evidence type="ECO:0000313" key="8">
    <source>
        <dbReference type="Proteomes" id="UP000238415"/>
    </source>
</evidence>
<dbReference type="InterPro" id="IPR000092">
    <property type="entry name" value="Polyprenyl_synt"/>
</dbReference>
<dbReference type="GO" id="GO:0046872">
    <property type="term" value="F:metal ion binding"/>
    <property type="evidence" value="ECO:0007669"/>
    <property type="project" value="UniProtKB-KW"/>
</dbReference>
<dbReference type="PROSITE" id="PS00444">
    <property type="entry name" value="POLYPRENYL_SYNTHASE_2"/>
    <property type="match status" value="1"/>
</dbReference>
<keyword evidence="4" id="KW-0479">Metal-binding</keyword>
<evidence type="ECO:0000256" key="6">
    <source>
        <dbReference type="RuleBase" id="RU004466"/>
    </source>
</evidence>
<dbReference type="InterPro" id="IPR033749">
    <property type="entry name" value="Polyprenyl_synt_CS"/>
</dbReference>
<proteinExistence type="inferred from homology"/>
<dbReference type="OrthoDB" id="9805316at2"/>
<evidence type="ECO:0000256" key="1">
    <source>
        <dbReference type="ARBA" id="ARBA00001946"/>
    </source>
</evidence>
<name>A0A2T0ASF8_9FIRM</name>
<keyword evidence="8" id="KW-1185">Reference proteome</keyword>
<dbReference type="RefSeq" id="WP_106005273.1">
    <property type="nucleotide sequence ID" value="NZ_CP136418.1"/>
</dbReference>
<dbReference type="Proteomes" id="UP000238415">
    <property type="component" value="Unassembled WGS sequence"/>
</dbReference>
<dbReference type="SFLD" id="SFLDS00005">
    <property type="entry name" value="Isoprenoid_Synthase_Type_I"/>
    <property type="match status" value="1"/>
</dbReference>
<evidence type="ECO:0000256" key="5">
    <source>
        <dbReference type="ARBA" id="ARBA00022842"/>
    </source>
</evidence>
<accession>A0A2T0ASF8</accession>
<evidence type="ECO:0000256" key="2">
    <source>
        <dbReference type="ARBA" id="ARBA00006706"/>
    </source>
</evidence>
<protein>
    <submittedName>
        <fullName evidence="7">Heptaprenyl diphosphate synthase component 2</fullName>
        <ecNumber evidence="7">2.5.1.30</ecNumber>
    </submittedName>
</protein>
<sequence length="334" mass="36781">MVGSEIQAVLSKTLWAAEPTLNSILNHALAGGKGLRPTLVLLCARFGMHDTLEVRQVAAAIELIHLASLIHDDVLDGATIRRNLPALHCVYGTVPAILTGDYLFATAFNLLTDSKKAVLKTVTEAIRSMCSGEIRQLTSGSPNVEAYFNYIGQKTAVLFSAACRCGAILCRLKRSQQINLARFGWHLGLAYQIIDDYLDLFGSPRLMGKPNRQDLTRGIITLPVLRFLERAPNAEDWQVKIQRGLKPAEIEELVRAARELNCDIETADVAREQVTLALEALDRLPPNPVQEELVLLALKILSPLNHADPAEEPAEEEELLRKGPGLLENNLTCR</sequence>
<dbReference type="PANTHER" id="PTHR12001:SF69">
    <property type="entry name" value="ALL TRANS-POLYPRENYL-DIPHOSPHATE SYNTHASE PDSS1"/>
    <property type="match status" value="1"/>
</dbReference>
<dbReference type="PANTHER" id="PTHR12001">
    <property type="entry name" value="GERANYLGERANYL PYROPHOSPHATE SYNTHASE"/>
    <property type="match status" value="1"/>
</dbReference>
<keyword evidence="3 6" id="KW-0808">Transferase</keyword>
<dbReference type="GO" id="GO:0008299">
    <property type="term" value="P:isoprenoid biosynthetic process"/>
    <property type="evidence" value="ECO:0007669"/>
    <property type="project" value="InterPro"/>
</dbReference>
<dbReference type="EC" id="2.5.1.30" evidence="7"/>
<gene>
    <name evidence="7" type="primary">hepT_1</name>
    <name evidence="7" type="ORF">MOHU_12950</name>
</gene>
<evidence type="ECO:0000313" key="7">
    <source>
        <dbReference type="EMBL" id="PRR73168.1"/>
    </source>
</evidence>
<dbReference type="InterPro" id="IPR008949">
    <property type="entry name" value="Isoprenoid_synthase_dom_sf"/>
</dbReference>
<reference evidence="7 8" key="1">
    <citation type="submission" date="2018-03" db="EMBL/GenBank/DDBJ databases">
        <title>Genome sequence of Moorella humiferrea DSM 23265.</title>
        <authorList>
            <person name="Poehlein A."/>
            <person name="Daniel R."/>
        </authorList>
    </citation>
    <scope>NUCLEOTIDE SEQUENCE [LARGE SCALE GENOMIC DNA]</scope>
    <source>
        <strain evidence="7 8">DSM 23265</strain>
    </source>
</reference>
<dbReference type="SUPFAM" id="SSF48576">
    <property type="entry name" value="Terpenoid synthases"/>
    <property type="match status" value="1"/>
</dbReference>
<evidence type="ECO:0000256" key="3">
    <source>
        <dbReference type="ARBA" id="ARBA00022679"/>
    </source>
</evidence>